<evidence type="ECO:0000259" key="3">
    <source>
        <dbReference type="PROSITE" id="PS50125"/>
    </source>
</evidence>
<dbReference type="CDD" id="cd07302">
    <property type="entry name" value="CHD"/>
    <property type="match status" value="1"/>
</dbReference>
<dbReference type="PANTHER" id="PTHR16305">
    <property type="entry name" value="TESTICULAR SOLUBLE ADENYLYL CYCLASE"/>
    <property type="match status" value="1"/>
</dbReference>
<evidence type="ECO:0000256" key="1">
    <source>
        <dbReference type="ARBA" id="ARBA00022741"/>
    </source>
</evidence>
<reference evidence="4" key="1">
    <citation type="submission" date="2019-02" db="EMBL/GenBank/DDBJ databases">
        <authorList>
            <person name="Pothier F.J."/>
        </authorList>
    </citation>
    <scope>NUCLEOTIDE SEQUENCE</scope>
    <source>
        <strain evidence="4">CI-1B</strain>
    </source>
</reference>
<evidence type="ECO:0000313" key="4">
    <source>
        <dbReference type="EMBL" id="VIO73307.1"/>
    </source>
</evidence>
<proteinExistence type="predicted"/>
<dbReference type="OrthoDB" id="9785312at2"/>
<comment type="caution">
    <text evidence="4">The sequence shown here is derived from an EMBL/GenBank/DDBJ whole genome shotgun (WGS) entry which is preliminary data.</text>
</comment>
<dbReference type="SUPFAM" id="SSF55073">
    <property type="entry name" value="Nucleotide cyclase"/>
    <property type="match status" value="2"/>
</dbReference>
<dbReference type="InterPro" id="IPR029787">
    <property type="entry name" value="Nucleotide_cyclase"/>
</dbReference>
<dbReference type="GO" id="GO:0005737">
    <property type="term" value="C:cytoplasm"/>
    <property type="evidence" value="ECO:0007669"/>
    <property type="project" value="TreeGrafter"/>
</dbReference>
<dbReference type="EMBL" id="CAADFC020000016">
    <property type="protein sequence ID" value="VIO73307.1"/>
    <property type="molecule type" value="Genomic_DNA"/>
</dbReference>
<keyword evidence="5" id="KW-1185">Reference proteome</keyword>
<keyword evidence="2" id="KW-0067">ATP-binding</keyword>
<dbReference type="InterPro" id="IPR041664">
    <property type="entry name" value="AAA_16"/>
</dbReference>
<dbReference type="SUPFAM" id="SSF52540">
    <property type="entry name" value="P-loop containing nucleoside triphosphate hydrolases"/>
    <property type="match status" value="1"/>
</dbReference>
<evidence type="ECO:0000256" key="2">
    <source>
        <dbReference type="ARBA" id="ARBA00022840"/>
    </source>
</evidence>
<organism evidence="4 5">
    <name type="scientific">Bradyrhizobium ivorense</name>
    <dbReference type="NCBI Taxonomy" id="2511166"/>
    <lineage>
        <taxon>Bacteria</taxon>
        <taxon>Pseudomonadati</taxon>
        <taxon>Pseudomonadota</taxon>
        <taxon>Alphaproteobacteria</taxon>
        <taxon>Hyphomicrobiales</taxon>
        <taxon>Nitrobacteraceae</taxon>
        <taxon>Bradyrhizobium</taxon>
    </lineage>
</organism>
<dbReference type="InterPro" id="IPR027417">
    <property type="entry name" value="P-loop_NTPase"/>
</dbReference>
<dbReference type="Gene3D" id="3.30.70.1230">
    <property type="entry name" value="Nucleotide cyclase"/>
    <property type="match status" value="2"/>
</dbReference>
<dbReference type="Gene3D" id="3.40.50.300">
    <property type="entry name" value="P-loop containing nucleotide triphosphate hydrolases"/>
    <property type="match status" value="1"/>
</dbReference>
<name>A0A508TGF8_9BRAD</name>
<sequence>MNGNHSLLDDFLPLKLLDRIHGSEGRRPAAIRFPAAVMFVDVSRYTALVEQLAHRGRKGLEELPRLLSTSYGRCSEHVVELGGELLYFAGDSLLAYWDTEADHLGDAVRRAVECADIICQGGNDARRRGVSEIIPALHIGIGAGDLWAAALGDLSNWKLIAGGQAVAQAAACQGVARSWSYELSDYAKGVLETHSTGALNISPMEATRVHRAPIDWLAAFLPPQVRERLAHSKPARIQGALATEFDPFGQVDDDLSALDEIRPVSAVFTRITGLDCLHHSALSQHQDLCVALQDVTRSLGGPPGEFFYDDKGLVFSTAFGARGTFHRDDPRRAVHAAHSISQAVDRLGLSSSIGVATGDAFFGIVGSVRRRQLMWHGAPINRAARLMVAGDRRVLCDAPTERSSRTAFKFEPQGTLQLAGLGNVAAVFRPMEPNAASSSCASLVGRRNELEFLTRTFEEVQNGGKRLLVVQGEAGIGKSTLIASFAEELRSSGTLVSVARAERDDRRTSLLPWRRLLASLLSLPSDIEGRAVLDALITSVKDDSAIVERLPLLGGVLDVEIAESDSTRHLQAAHRGDATMRLVGDLLGAIGPHPLILILEDSQWLDSASWRLVEWVLASRSSVLILLCVRSEEVPEELRAIQRRADAARATASGTDLDDPTRFCRFMTIEDLNDAEIRELAARILGTVPPEHGLADRISALACGNPLFAEEITLTLKTEGLVAIRDGCWRSIRPLDELRYFEGVERVIRERIDQVDPKTLEVLKASAVIGRSFSFDSLKVLLKHTSAEAIRCNLDLLVAAHFIRSSGSAGEYEFRHDHIRDVVYASISADLRQRFHGTLADWLEQTEDATAGGDIAALVQHFEAAGQNDKAVTYAEIAAAKALQVGAFREVEAFLGICFSHESRQPILTKEQKLRAVRRRIQLAEAQYCRGDIHAQGVAVRRALTLAGESIRSSSVSGVRRLLASAAQLLLQQLFTPTTFKYSATARAWERELARCHSQAAMVDYFELRFIESMRHLIEAVVHAERTGITTELAIASSQVASGFGLIGLRRTCEYFIRKAERVAIALGDPATHSHVCYLDALWQVGRCNWPAIDYRIKQSQELSLQAGDQLRWSNGQVIRFWSLFYRGDWTNLEETANALLSRAQSSGNIQQEIWALRCKSLCALQADRPREAIDILKLITSSMFGSADLAAFVSSKGSLALALSRVGSNDESLQAVDETLRLLRAMHRPTSHSILVGISGVCEVLLRGRETGLSREYDEWSEWETQALYQLKRYSLAFPVGRAQYRLWKGVANWLDGEKDQALAVWNEALSAAEKLSLRQDKAMISAEMRRRQDRI</sequence>
<dbReference type="Pfam" id="PF13191">
    <property type="entry name" value="AAA_16"/>
    <property type="match status" value="1"/>
</dbReference>
<dbReference type="Proteomes" id="UP000328092">
    <property type="component" value="Unassembled WGS sequence"/>
</dbReference>
<dbReference type="InterPro" id="IPR001054">
    <property type="entry name" value="A/G_cyclase"/>
</dbReference>
<dbReference type="PANTHER" id="PTHR16305:SF28">
    <property type="entry name" value="GUANYLATE CYCLASE DOMAIN-CONTAINING PROTEIN"/>
    <property type="match status" value="1"/>
</dbReference>
<protein>
    <recommendedName>
        <fullName evidence="3">Guanylate cyclase domain-containing protein</fullName>
    </recommendedName>
</protein>
<dbReference type="GO" id="GO:0035556">
    <property type="term" value="P:intracellular signal transduction"/>
    <property type="evidence" value="ECO:0007669"/>
    <property type="project" value="InterPro"/>
</dbReference>
<dbReference type="GO" id="GO:0005524">
    <property type="term" value="F:ATP binding"/>
    <property type="evidence" value="ECO:0007669"/>
    <property type="project" value="UniProtKB-KW"/>
</dbReference>
<gene>
    <name evidence="4" type="ORF">CI1B_49120</name>
</gene>
<dbReference type="GO" id="GO:0004016">
    <property type="term" value="F:adenylate cyclase activity"/>
    <property type="evidence" value="ECO:0007669"/>
    <property type="project" value="UniProtKB-ARBA"/>
</dbReference>
<accession>A0A508TGF8</accession>
<feature type="domain" description="Guanylate cyclase" evidence="3">
    <location>
        <begin position="36"/>
        <end position="173"/>
    </location>
</feature>
<dbReference type="PROSITE" id="PS50125">
    <property type="entry name" value="GUANYLATE_CYCLASE_2"/>
    <property type="match status" value="1"/>
</dbReference>
<dbReference type="GO" id="GO:0009190">
    <property type="term" value="P:cyclic nucleotide biosynthetic process"/>
    <property type="evidence" value="ECO:0007669"/>
    <property type="project" value="InterPro"/>
</dbReference>
<evidence type="ECO:0000313" key="5">
    <source>
        <dbReference type="Proteomes" id="UP000328092"/>
    </source>
</evidence>
<keyword evidence="1" id="KW-0547">Nucleotide-binding</keyword>